<dbReference type="PANTHER" id="PTHR30572:SF4">
    <property type="entry name" value="ABC TRANSPORTER PERMEASE YTRF"/>
    <property type="match status" value="1"/>
</dbReference>
<feature type="domain" description="ABC3 transporter permease C-terminal" evidence="8">
    <location>
        <begin position="275"/>
        <end position="385"/>
    </location>
</feature>
<evidence type="ECO:0000313" key="11">
    <source>
        <dbReference type="Proteomes" id="UP001147653"/>
    </source>
</evidence>
<feature type="transmembrane region" description="Helical" evidence="7">
    <location>
        <begin position="272"/>
        <end position="296"/>
    </location>
</feature>
<dbReference type="Pfam" id="PF02687">
    <property type="entry name" value="FtsX"/>
    <property type="match status" value="1"/>
</dbReference>
<dbReference type="InterPro" id="IPR025857">
    <property type="entry name" value="MacB_PCD"/>
</dbReference>
<evidence type="ECO:0000313" key="10">
    <source>
        <dbReference type="EMBL" id="MDA0183400.1"/>
    </source>
</evidence>
<feature type="transmembrane region" description="Helical" evidence="7">
    <location>
        <begin position="316"/>
        <end position="342"/>
    </location>
</feature>
<dbReference type="Proteomes" id="UP001147653">
    <property type="component" value="Unassembled WGS sequence"/>
</dbReference>
<name>A0A9X3NB75_9ACTN</name>
<keyword evidence="3 7" id="KW-0812">Transmembrane</keyword>
<keyword evidence="4 7" id="KW-1133">Transmembrane helix</keyword>
<organism evidence="10 11">
    <name type="scientific">Solirubrobacter phytolaccae</name>
    <dbReference type="NCBI Taxonomy" id="1404360"/>
    <lineage>
        <taxon>Bacteria</taxon>
        <taxon>Bacillati</taxon>
        <taxon>Actinomycetota</taxon>
        <taxon>Thermoleophilia</taxon>
        <taxon>Solirubrobacterales</taxon>
        <taxon>Solirubrobacteraceae</taxon>
        <taxon>Solirubrobacter</taxon>
    </lineage>
</organism>
<evidence type="ECO:0000256" key="1">
    <source>
        <dbReference type="ARBA" id="ARBA00004651"/>
    </source>
</evidence>
<keyword evidence="5 7" id="KW-0472">Membrane</keyword>
<evidence type="ECO:0000259" key="9">
    <source>
        <dbReference type="Pfam" id="PF12704"/>
    </source>
</evidence>
<evidence type="ECO:0000256" key="7">
    <source>
        <dbReference type="SAM" id="Phobius"/>
    </source>
</evidence>
<comment type="caution">
    <text evidence="10">The sequence shown here is derived from an EMBL/GenBank/DDBJ whole genome shotgun (WGS) entry which is preliminary data.</text>
</comment>
<dbReference type="AlphaFoldDB" id="A0A9X3NB75"/>
<proteinExistence type="inferred from homology"/>
<feature type="domain" description="MacB-like periplasmic core" evidence="9">
    <location>
        <begin position="21"/>
        <end position="238"/>
    </location>
</feature>
<evidence type="ECO:0000256" key="6">
    <source>
        <dbReference type="ARBA" id="ARBA00038076"/>
    </source>
</evidence>
<protein>
    <submittedName>
        <fullName evidence="10">ABC transporter permease</fullName>
    </submittedName>
</protein>
<evidence type="ECO:0000256" key="2">
    <source>
        <dbReference type="ARBA" id="ARBA00022475"/>
    </source>
</evidence>
<feature type="transmembrane region" description="Helical" evidence="7">
    <location>
        <begin position="21"/>
        <end position="42"/>
    </location>
</feature>
<evidence type="ECO:0000259" key="8">
    <source>
        <dbReference type="Pfam" id="PF02687"/>
    </source>
</evidence>
<gene>
    <name evidence="10" type="ORF">OJ997_24025</name>
</gene>
<comment type="subcellular location">
    <subcellularLocation>
        <location evidence="1">Cell membrane</location>
        <topology evidence="1">Multi-pass membrane protein</topology>
    </subcellularLocation>
</comment>
<dbReference type="EMBL" id="JAPDDP010000053">
    <property type="protein sequence ID" value="MDA0183400.1"/>
    <property type="molecule type" value="Genomic_DNA"/>
</dbReference>
<dbReference type="InterPro" id="IPR050250">
    <property type="entry name" value="Macrolide_Exporter_MacB"/>
</dbReference>
<accession>A0A9X3NB75</accession>
<dbReference type="Pfam" id="PF12704">
    <property type="entry name" value="MacB_PCD"/>
    <property type="match status" value="1"/>
</dbReference>
<comment type="similarity">
    <text evidence="6">Belongs to the ABC-4 integral membrane protein family.</text>
</comment>
<dbReference type="PANTHER" id="PTHR30572">
    <property type="entry name" value="MEMBRANE COMPONENT OF TRANSPORTER-RELATED"/>
    <property type="match status" value="1"/>
</dbReference>
<keyword evidence="2" id="KW-1003">Cell membrane</keyword>
<dbReference type="InterPro" id="IPR003838">
    <property type="entry name" value="ABC3_permease_C"/>
</dbReference>
<evidence type="ECO:0000256" key="4">
    <source>
        <dbReference type="ARBA" id="ARBA00022989"/>
    </source>
</evidence>
<dbReference type="RefSeq" id="WP_270027789.1">
    <property type="nucleotide sequence ID" value="NZ_JAPDDP010000053.1"/>
</dbReference>
<evidence type="ECO:0000256" key="5">
    <source>
        <dbReference type="ARBA" id="ARBA00023136"/>
    </source>
</evidence>
<sequence>MSAREIFRIALGGVAANKLRSGLTILGMTIGVSAVIILVAVGNGSRNEVQASINSLGSNVLLVQRAFGGDVTFTQRDADALADEFNAPDVKRVSPVVNATGTTFLAGQESYEPSSVVGTVPAYAQTRSYELQSGAMFTAEDVSRHRRVVVLGPTVVQSLFSGADPVGESVRINGTSFQVVGVTASKGSNGTQDQDDVALAPVTAVQDAITGYASGLSSITVEARSGDVLDAAQAEVTSILTTRKQSADSFQVINQSSIREVATASTDVFTTLLGAVAAISMLVGGIGVMNIMLVSVTERTREIGIRKAIGARRADILAQFLTEAVVISAFGGVTGVVVGIVGSQFEIAGVEPAIAAYSVALAFGASVLSGLFFGTYPAGRAARMRPIEALRFE</sequence>
<dbReference type="GO" id="GO:0005886">
    <property type="term" value="C:plasma membrane"/>
    <property type="evidence" value="ECO:0007669"/>
    <property type="project" value="UniProtKB-SubCell"/>
</dbReference>
<feature type="transmembrane region" description="Helical" evidence="7">
    <location>
        <begin position="354"/>
        <end position="376"/>
    </location>
</feature>
<keyword evidence="11" id="KW-1185">Reference proteome</keyword>
<evidence type="ECO:0000256" key="3">
    <source>
        <dbReference type="ARBA" id="ARBA00022692"/>
    </source>
</evidence>
<dbReference type="GO" id="GO:0022857">
    <property type="term" value="F:transmembrane transporter activity"/>
    <property type="evidence" value="ECO:0007669"/>
    <property type="project" value="TreeGrafter"/>
</dbReference>
<reference evidence="10" key="1">
    <citation type="submission" date="2022-10" db="EMBL/GenBank/DDBJ databases">
        <title>The WGS of Solirubrobacter phytolaccae KCTC 29190.</title>
        <authorList>
            <person name="Jiang Z."/>
        </authorList>
    </citation>
    <scope>NUCLEOTIDE SEQUENCE</scope>
    <source>
        <strain evidence="10">KCTC 29190</strain>
    </source>
</reference>